<evidence type="ECO:0000313" key="2">
    <source>
        <dbReference type="Proteomes" id="UP001499895"/>
    </source>
</evidence>
<name>A0ABN1AL41_9ACTN</name>
<evidence type="ECO:0000313" key="1">
    <source>
        <dbReference type="EMBL" id="GAA0479247.1"/>
    </source>
</evidence>
<proteinExistence type="predicted"/>
<accession>A0ABN1AL41</accession>
<dbReference type="EMBL" id="BAAAHB010000061">
    <property type="protein sequence ID" value="GAA0479247.1"/>
    <property type="molecule type" value="Genomic_DNA"/>
</dbReference>
<sequence>MSRGIVIEYLPVGSLMLPILPLILLAHGLQSAGSPVREAVTFYQPVTGDGHQPWDSGSTGPGDHLPAGCVAGGHTPGPAFEALFTRFPDLALATPNYEIPWEANLVSTKPACLPVAW</sequence>
<comment type="caution">
    <text evidence="1">The sequence shown here is derived from an EMBL/GenBank/DDBJ whole genome shotgun (WGS) entry which is preliminary data.</text>
</comment>
<dbReference type="Proteomes" id="UP001499895">
    <property type="component" value="Unassembled WGS sequence"/>
</dbReference>
<protein>
    <submittedName>
        <fullName evidence="1">Uncharacterized protein</fullName>
    </submittedName>
</protein>
<keyword evidence="2" id="KW-1185">Reference proteome</keyword>
<organism evidence="1 2">
    <name type="scientific">Streptomyces stramineus</name>
    <dbReference type="NCBI Taxonomy" id="173861"/>
    <lineage>
        <taxon>Bacteria</taxon>
        <taxon>Bacillati</taxon>
        <taxon>Actinomycetota</taxon>
        <taxon>Actinomycetes</taxon>
        <taxon>Kitasatosporales</taxon>
        <taxon>Streptomycetaceae</taxon>
        <taxon>Streptomyces</taxon>
    </lineage>
</organism>
<reference evidence="1 2" key="1">
    <citation type="journal article" date="2019" name="Int. J. Syst. Evol. Microbiol.">
        <title>The Global Catalogue of Microorganisms (GCM) 10K type strain sequencing project: providing services to taxonomists for standard genome sequencing and annotation.</title>
        <authorList>
            <consortium name="The Broad Institute Genomics Platform"/>
            <consortium name="The Broad Institute Genome Sequencing Center for Infectious Disease"/>
            <person name="Wu L."/>
            <person name="Ma J."/>
        </authorList>
    </citation>
    <scope>NUCLEOTIDE SEQUENCE [LARGE SCALE GENOMIC DNA]</scope>
    <source>
        <strain evidence="1 2">JCM 10649</strain>
    </source>
</reference>
<gene>
    <name evidence="1" type="ORF">GCM10009544_46480</name>
</gene>